<name>E4WXL5_OIKDI</name>
<sequence length="293" mass="32927">MGNTVVKPIQRTDPEKGLFPSGMTPAMVNNANTDQRKHQKRRSTSLLTNKATGEPVQIFMPPLITEYIPVVKKTDAFTKFERAWISILILSVIIAVIAKMTIRRIIQPPEDFYLFTQEIVPNFYEGQIYGFTEHAQEDIVPSCEQFLERWVDFPESDIANYTIHNEIDVRLFPQYCGNFSYNPPTNPLDDTMYNSLMFLSKELNLFNSSHTHSGGITLHAADENECRIASGFSQTSNHVVFERTTDELICKTLTHGAIYTCKFSCNFAGAAPSTISPSCTTTNPCFNAGVTPC</sequence>
<keyword evidence="3" id="KW-1185">Reference proteome</keyword>
<dbReference type="Proteomes" id="UP000001307">
    <property type="component" value="Unassembled WGS sequence"/>
</dbReference>
<proteinExistence type="predicted"/>
<keyword evidence="1" id="KW-0472">Membrane</keyword>
<dbReference type="EMBL" id="FN653018">
    <property type="protein sequence ID" value="CBY22107.1"/>
    <property type="molecule type" value="Genomic_DNA"/>
</dbReference>
<feature type="transmembrane region" description="Helical" evidence="1">
    <location>
        <begin position="83"/>
        <end position="102"/>
    </location>
</feature>
<reference evidence="2 3" key="1">
    <citation type="journal article" date="2010" name="Science">
        <title>Plasticity of animal genome architecture unmasked by rapid evolution of a pelagic tunicate.</title>
        <authorList>
            <person name="Denoeud F."/>
            <person name="Henriet S."/>
            <person name="Mungpakdee S."/>
            <person name="Aury J.M."/>
            <person name="Da Silva C."/>
            <person name="Brinkmann H."/>
            <person name="Mikhaleva J."/>
            <person name="Olsen L.C."/>
            <person name="Jubin C."/>
            <person name="Canestro C."/>
            <person name="Bouquet J.M."/>
            <person name="Danks G."/>
            <person name="Poulain J."/>
            <person name="Campsteijn C."/>
            <person name="Adamski M."/>
            <person name="Cross I."/>
            <person name="Yadetie F."/>
            <person name="Muffato M."/>
            <person name="Louis A."/>
            <person name="Butcher S."/>
            <person name="Tsagkogeorga G."/>
            <person name="Konrad A."/>
            <person name="Singh S."/>
            <person name="Jensen M.F."/>
            <person name="Cong E.H."/>
            <person name="Eikeseth-Otteraa H."/>
            <person name="Noel B."/>
            <person name="Anthouard V."/>
            <person name="Porcel B.M."/>
            <person name="Kachouri-Lafond R."/>
            <person name="Nishino A."/>
            <person name="Ugolini M."/>
            <person name="Chourrout P."/>
            <person name="Nishida H."/>
            <person name="Aasland R."/>
            <person name="Huzurbazar S."/>
            <person name="Westhof E."/>
            <person name="Delsuc F."/>
            <person name="Lehrach H."/>
            <person name="Reinhardt R."/>
            <person name="Weissenbach J."/>
            <person name="Roy S.W."/>
            <person name="Artiguenave F."/>
            <person name="Postlethwait J.H."/>
            <person name="Manak J.R."/>
            <person name="Thompson E.M."/>
            <person name="Jaillon O."/>
            <person name="Du Pasquier L."/>
            <person name="Boudinot P."/>
            <person name="Liberles D.A."/>
            <person name="Volff J.N."/>
            <person name="Philippe H."/>
            <person name="Lenhard B."/>
            <person name="Roest Crollius H."/>
            <person name="Wincker P."/>
            <person name="Chourrout D."/>
        </authorList>
    </citation>
    <scope>NUCLEOTIDE SEQUENCE [LARGE SCALE GENOMIC DNA]</scope>
</reference>
<dbReference type="InParanoid" id="E4WXL5"/>
<organism evidence="2 3">
    <name type="scientific">Oikopleura dioica</name>
    <name type="common">Tunicate</name>
    <dbReference type="NCBI Taxonomy" id="34765"/>
    <lineage>
        <taxon>Eukaryota</taxon>
        <taxon>Metazoa</taxon>
        <taxon>Chordata</taxon>
        <taxon>Tunicata</taxon>
        <taxon>Appendicularia</taxon>
        <taxon>Copelata</taxon>
        <taxon>Oikopleuridae</taxon>
        <taxon>Oikopleura</taxon>
    </lineage>
</organism>
<protein>
    <submittedName>
        <fullName evidence="2">Uncharacterized protein</fullName>
    </submittedName>
</protein>
<dbReference type="OrthoDB" id="10629984at2759"/>
<accession>E4WXL5</accession>
<evidence type="ECO:0000313" key="2">
    <source>
        <dbReference type="EMBL" id="CBY22107.1"/>
    </source>
</evidence>
<evidence type="ECO:0000256" key="1">
    <source>
        <dbReference type="SAM" id="Phobius"/>
    </source>
</evidence>
<evidence type="ECO:0000313" key="3">
    <source>
        <dbReference type="Proteomes" id="UP000001307"/>
    </source>
</evidence>
<keyword evidence="1" id="KW-0812">Transmembrane</keyword>
<gene>
    <name evidence="2" type="ORF">GSOID_T00011651001</name>
</gene>
<keyword evidence="1" id="KW-1133">Transmembrane helix</keyword>
<dbReference type="AlphaFoldDB" id="E4WXL5"/>